<protein>
    <recommendedName>
        <fullName evidence="3">Porin</fullName>
    </recommendedName>
</protein>
<organism evidence="1 2">
    <name type="scientific">Candidatus Electrothrix marina</name>
    <dbReference type="NCBI Taxonomy" id="1859130"/>
    <lineage>
        <taxon>Bacteria</taxon>
        <taxon>Pseudomonadati</taxon>
        <taxon>Thermodesulfobacteriota</taxon>
        <taxon>Desulfobulbia</taxon>
        <taxon>Desulfobulbales</taxon>
        <taxon>Desulfobulbaceae</taxon>
        <taxon>Candidatus Electrothrix</taxon>
    </lineage>
</organism>
<evidence type="ECO:0000313" key="2">
    <source>
        <dbReference type="Proteomes" id="UP000288892"/>
    </source>
</evidence>
<comment type="caution">
    <text evidence="1">The sequence shown here is derived from an EMBL/GenBank/DDBJ whole genome shotgun (WGS) entry which is preliminary data.</text>
</comment>
<accession>A0A444JEP5</accession>
<dbReference type="SUPFAM" id="SSF56935">
    <property type="entry name" value="Porins"/>
    <property type="match status" value="1"/>
</dbReference>
<keyword evidence="2" id="KW-1185">Reference proteome</keyword>
<name>A0A444JEP5_9BACT</name>
<dbReference type="Proteomes" id="UP000288892">
    <property type="component" value="Unassembled WGS sequence"/>
</dbReference>
<evidence type="ECO:0008006" key="3">
    <source>
        <dbReference type="Google" id="ProtNLM"/>
    </source>
</evidence>
<dbReference type="AlphaFoldDB" id="A0A444JEP5"/>
<proteinExistence type="predicted"/>
<gene>
    <name evidence="1" type="ORF">VU01_11267</name>
</gene>
<evidence type="ECO:0000313" key="1">
    <source>
        <dbReference type="EMBL" id="RWX51498.1"/>
    </source>
</evidence>
<dbReference type="EMBL" id="MTKS01000126">
    <property type="protein sequence ID" value="RWX51498.1"/>
    <property type="molecule type" value="Genomic_DNA"/>
</dbReference>
<reference evidence="1 2" key="1">
    <citation type="submission" date="2017-01" db="EMBL/GenBank/DDBJ databases">
        <title>The cable genome- insights into the physiology and evolution of filamentous bacteria capable of sulfide oxidation via long distance electron transfer.</title>
        <authorList>
            <person name="Schreiber L."/>
            <person name="Bjerg J.T."/>
            <person name="Boggild A."/>
            <person name="Van De Vossenberg J."/>
            <person name="Meysman F."/>
            <person name="Nielsen L.P."/>
            <person name="Schramm A."/>
            <person name="Kjeldsen K.U."/>
        </authorList>
    </citation>
    <scope>NUCLEOTIDE SEQUENCE [LARGE SCALE GENOMIC DNA]</scope>
    <source>
        <strain evidence="1">A5</strain>
    </source>
</reference>
<sequence length="329" mass="36581">MSGLPELLLAGLLGISPELTLENTNIAGYDQPRLSTDYNRIRAELSLSHEQYSNLAVTLIVDNETGYTTSPNELDNEVSLYRAYGQYQGERHFWSVGRQRIPLGVGRIWNPIDIFNPVDAQAIETGERTGTDAIRYEYALNELSNMDLTVADGKAAIRLKGYLEYADIGLIALRDNSNERNLLWGEDTSLDIIGWELEGRLSGTGVELRSEGGRVHNRETGAVFTEYILGAEYGFANGLTLLGEYRFSDQDMTNQLAIQSGFQPGMLWTCQLLLLTDLDDSSVLIAPSVTYSLSDEMTLSAGGFIATGDETEAFPEAGNRFYLRWFVHF</sequence>